<gene>
    <name evidence="2" type="ORF">AFUS01_LOCUS2372</name>
</gene>
<evidence type="ECO:0000313" key="2">
    <source>
        <dbReference type="EMBL" id="CAG7675529.1"/>
    </source>
</evidence>
<name>A0A8J2J210_9HEXA</name>
<feature type="chain" id="PRO_5035153120" evidence="1">
    <location>
        <begin position="32"/>
        <end position="120"/>
    </location>
</feature>
<dbReference type="Proteomes" id="UP000708208">
    <property type="component" value="Unassembled WGS sequence"/>
</dbReference>
<dbReference type="EMBL" id="CAJVCH010013513">
    <property type="protein sequence ID" value="CAG7675529.1"/>
    <property type="molecule type" value="Genomic_DNA"/>
</dbReference>
<dbReference type="AlphaFoldDB" id="A0A8J2J210"/>
<protein>
    <submittedName>
        <fullName evidence="2">Uncharacterized protein</fullName>
    </submittedName>
</protein>
<reference evidence="2" key="1">
    <citation type="submission" date="2021-06" db="EMBL/GenBank/DDBJ databases">
        <authorList>
            <person name="Hodson N. C."/>
            <person name="Mongue J. A."/>
            <person name="Jaron S. K."/>
        </authorList>
    </citation>
    <scope>NUCLEOTIDE SEQUENCE</scope>
</reference>
<keyword evidence="3" id="KW-1185">Reference proteome</keyword>
<keyword evidence="1" id="KW-0732">Signal</keyword>
<feature type="signal peptide" evidence="1">
    <location>
        <begin position="1"/>
        <end position="31"/>
    </location>
</feature>
<evidence type="ECO:0000256" key="1">
    <source>
        <dbReference type="SAM" id="SignalP"/>
    </source>
</evidence>
<organism evidence="2 3">
    <name type="scientific">Allacma fusca</name>
    <dbReference type="NCBI Taxonomy" id="39272"/>
    <lineage>
        <taxon>Eukaryota</taxon>
        <taxon>Metazoa</taxon>
        <taxon>Ecdysozoa</taxon>
        <taxon>Arthropoda</taxon>
        <taxon>Hexapoda</taxon>
        <taxon>Collembola</taxon>
        <taxon>Symphypleona</taxon>
        <taxon>Sminthuridae</taxon>
        <taxon>Allacma</taxon>
    </lineage>
</organism>
<accession>A0A8J2J210</accession>
<proteinExistence type="predicted"/>
<evidence type="ECO:0000313" key="3">
    <source>
        <dbReference type="Proteomes" id="UP000708208"/>
    </source>
</evidence>
<sequence length="120" mass="13771">MSSSALTKESFMHLFFVLILIVSFKLESFQGMVINDLEYAKEHHGCLIIDNFICASTSRTEKHLMTFRNECFFNSAVKVNEAVAMVYCGICDPKREFQKKGAKPDPKDFECLEFNRNGKN</sequence>
<comment type="caution">
    <text evidence="2">The sequence shown here is derived from an EMBL/GenBank/DDBJ whole genome shotgun (WGS) entry which is preliminary data.</text>
</comment>